<reference evidence="2" key="1">
    <citation type="submission" date="2014-12" db="EMBL/GenBank/DDBJ databases">
        <title>Insight into the proteome of Arion vulgaris.</title>
        <authorList>
            <person name="Aradska J."/>
            <person name="Bulat T."/>
            <person name="Smidak R."/>
            <person name="Sarate P."/>
            <person name="Gangsoo J."/>
            <person name="Sialana F."/>
            <person name="Bilban M."/>
            <person name="Lubec G."/>
        </authorList>
    </citation>
    <scope>NUCLEOTIDE SEQUENCE</scope>
    <source>
        <tissue evidence="2">Skin</tissue>
    </source>
</reference>
<dbReference type="AlphaFoldDB" id="A0A0B6Y7D5"/>
<evidence type="ECO:0000256" key="1">
    <source>
        <dbReference type="SAM" id="MobiDB-lite"/>
    </source>
</evidence>
<feature type="compositionally biased region" description="Low complexity" evidence="1">
    <location>
        <begin position="41"/>
        <end position="56"/>
    </location>
</feature>
<feature type="non-terminal residue" evidence="2">
    <location>
        <position position="119"/>
    </location>
</feature>
<sequence length="119" mass="13446">EKRRSDYNDYTHQRMFDGKMPSELAYNNSVVDGKSEPIDKTSNTTTLSPGTTETASQPYKNQGIHDALMQNLFSHRKMTDIDKLKAVDSVNESIYSNFPVQKLVAKDENLNHTESACKS</sequence>
<proteinExistence type="predicted"/>
<evidence type="ECO:0000313" key="2">
    <source>
        <dbReference type="EMBL" id="CEK51390.1"/>
    </source>
</evidence>
<feature type="non-terminal residue" evidence="2">
    <location>
        <position position="1"/>
    </location>
</feature>
<feature type="region of interest" description="Disordered" evidence="1">
    <location>
        <begin position="32"/>
        <end position="58"/>
    </location>
</feature>
<organism evidence="2">
    <name type="scientific">Arion vulgaris</name>
    <dbReference type="NCBI Taxonomy" id="1028688"/>
    <lineage>
        <taxon>Eukaryota</taxon>
        <taxon>Metazoa</taxon>
        <taxon>Spiralia</taxon>
        <taxon>Lophotrochozoa</taxon>
        <taxon>Mollusca</taxon>
        <taxon>Gastropoda</taxon>
        <taxon>Heterobranchia</taxon>
        <taxon>Euthyneura</taxon>
        <taxon>Panpulmonata</taxon>
        <taxon>Eupulmonata</taxon>
        <taxon>Stylommatophora</taxon>
        <taxon>Helicina</taxon>
        <taxon>Arionoidea</taxon>
        <taxon>Arionidae</taxon>
        <taxon>Arion</taxon>
    </lineage>
</organism>
<accession>A0A0B6Y7D5</accession>
<dbReference type="EMBL" id="HACG01004525">
    <property type="protein sequence ID" value="CEK51390.1"/>
    <property type="molecule type" value="Transcribed_RNA"/>
</dbReference>
<name>A0A0B6Y7D5_9EUPU</name>
<gene>
    <name evidence="2" type="primary">ORF13291</name>
</gene>
<protein>
    <submittedName>
        <fullName evidence="2">Uncharacterized protein</fullName>
    </submittedName>
</protein>